<reference evidence="1 2" key="1">
    <citation type="submission" date="2011-11" db="EMBL/GenBank/DDBJ databases">
        <title>Improved High-Quality Draft sequence of Beggiatoa alba B18lD.</title>
        <authorList>
            <consortium name="US DOE Joint Genome Institute"/>
            <person name="Lucas S."/>
            <person name="Han J."/>
            <person name="Lapidus A."/>
            <person name="Cheng J.-F."/>
            <person name="Goodwin L."/>
            <person name="Pitluck S."/>
            <person name="Peters L."/>
            <person name="Mikhailova N."/>
            <person name="Held B."/>
            <person name="Detter J.C."/>
            <person name="Han C."/>
            <person name="Tapia R."/>
            <person name="Land M."/>
            <person name="Hauser L."/>
            <person name="Kyrpides N."/>
            <person name="Ivanova N."/>
            <person name="Pagani I."/>
            <person name="Samuel K."/>
            <person name="Teske A."/>
            <person name="Mueller J."/>
            <person name="Woyke T."/>
        </authorList>
    </citation>
    <scope>NUCLEOTIDE SEQUENCE [LARGE SCALE GENOMIC DNA]</scope>
    <source>
        <strain evidence="1 2">B18LD</strain>
    </source>
</reference>
<sequence length="111" mass="12655">MTDLPNNWKKSERSVRAVQLAFEFSKTVSDVIRQEANKQGLSPSDQIRMVIGLESKKPKRPRLTVSLSEVDYEKLAKRYQLSTEDKVGIRDAIANELIQYSSTVIAQKETK</sequence>
<dbReference type="OrthoDB" id="5624951at2"/>
<organism evidence="1 2">
    <name type="scientific">Beggiatoa alba B18LD</name>
    <dbReference type="NCBI Taxonomy" id="395493"/>
    <lineage>
        <taxon>Bacteria</taxon>
        <taxon>Pseudomonadati</taxon>
        <taxon>Pseudomonadota</taxon>
        <taxon>Gammaproteobacteria</taxon>
        <taxon>Thiotrichales</taxon>
        <taxon>Thiotrichaceae</taxon>
        <taxon>Beggiatoa</taxon>
    </lineage>
</organism>
<protein>
    <submittedName>
        <fullName evidence="1">Uncharacterized protein</fullName>
    </submittedName>
</protein>
<accession>I3CIR0</accession>
<dbReference type="EMBL" id="JH600070">
    <property type="protein sequence ID" value="EIJ43503.1"/>
    <property type="molecule type" value="Genomic_DNA"/>
</dbReference>
<dbReference type="eggNOG" id="ENOG5032SWH">
    <property type="taxonomic scope" value="Bacteria"/>
</dbReference>
<proteinExistence type="predicted"/>
<dbReference type="RefSeq" id="WP_002690732.1">
    <property type="nucleotide sequence ID" value="NZ_JH600070.1"/>
</dbReference>
<dbReference type="AlphaFoldDB" id="I3CIR0"/>
<keyword evidence="2" id="KW-1185">Reference proteome</keyword>
<gene>
    <name evidence="1" type="ORF">BegalDRAFT_2662</name>
</gene>
<dbReference type="HOGENOM" id="CLU_166932_0_0_6"/>
<evidence type="ECO:0000313" key="2">
    <source>
        <dbReference type="Proteomes" id="UP000005744"/>
    </source>
</evidence>
<dbReference type="Proteomes" id="UP000005744">
    <property type="component" value="Unassembled WGS sequence"/>
</dbReference>
<name>I3CIR0_9GAMM</name>
<evidence type="ECO:0000313" key="1">
    <source>
        <dbReference type="EMBL" id="EIJ43503.1"/>
    </source>
</evidence>
<dbReference type="STRING" id="395493.BegalDRAFT_2662"/>